<sequence length="103" mass="11977">GWQSDSTRLTIRHLNFVHKINNPDCDLSKFIKEDYNNYCKYKRSVAETEKVMKETFMMWPKSYPAIEEMVSTGFYYIGTGDSTTCVSCGVTLDQWSPEDNPQE</sequence>
<dbReference type="PANTHER" id="PTHR10044">
    <property type="entry name" value="INHIBITOR OF APOPTOSIS"/>
    <property type="match status" value="1"/>
</dbReference>
<dbReference type="Pfam" id="PF00653">
    <property type="entry name" value="BIR"/>
    <property type="match status" value="1"/>
</dbReference>
<feature type="non-terminal residue" evidence="1">
    <location>
        <position position="103"/>
    </location>
</feature>
<feature type="non-terminal residue" evidence="1">
    <location>
        <position position="1"/>
    </location>
</feature>
<accession>A0A1B6HFP8</accession>
<dbReference type="Gene3D" id="1.10.1170.10">
    <property type="entry name" value="Inhibitor Of Apoptosis Protein (2mihbC-IAP-1), Chain A"/>
    <property type="match status" value="1"/>
</dbReference>
<dbReference type="InterPro" id="IPR001370">
    <property type="entry name" value="BIR_rpt"/>
</dbReference>
<proteinExistence type="predicted"/>
<evidence type="ECO:0000313" key="1">
    <source>
        <dbReference type="EMBL" id="JAS73441.1"/>
    </source>
</evidence>
<organism evidence="1">
    <name type="scientific">Homalodisca liturata</name>
    <dbReference type="NCBI Taxonomy" id="320908"/>
    <lineage>
        <taxon>Eukaryota</taxon>
        <taxon>Metazoa</taxon>
        <taxon>Ecdysozoa</taxon>
        <taxon>Arthropoda</taxon>
        <taxon>Hexapoda</taxon>
        <taxon>Insecta</taxon>
        <taxon>Pterygota</taxon>
        <taxon>Neoptera</taxon>
        <taxon>Paraneoptera</taxon>
        <taxon>Hemiptera</taxon>
        <taxon>Auchenorrhyncha</taxon>
        <taxon>Membracoidea</taxon>
        <taxon>Cicadellidae</taxon>
        <taxon>Cicadellinae</taxon>
        <taxon>Proconiini</taxon>
        <taxon>Homalodisca</taxon>
    </lineage>
</organism>
<dbReference type="SUPFAM" id="SSF57924">
    <property type="entry name" value="Inhibitor of apoptosis (IAP) repeat"/>
    <property type="match status" value="1"/>
</dbReference>
<dbReference type="InterPro" id="IPR050784">
    <property type="entry name" value="IAP"/>
</dbReference>
<gene>
    <name evidence="1" type="ORF">g.56019</name>
</gene>
<dbReference type="SMART" id="SM00238">
    <property type="entry name" value="BIR"/>
    <property type="match status" value="1"/>
</dbReference>
<name>A0A1B6HFP8_9HEMI</name>
<protein>
    <submittedName>
        <fullName evidence="1">Uncharacterized protein</fullName>
    </submittedName>
</protein>
<dbReference type="AlphaFoldDB" id="A0A1B6HFP8"/>
<dbReference type="EMBL" id="GECU01034265">
    <property type="protein sequence ID" value="JAS73441.1"/>
    <property type="molecule type" value="Transcribed_RNA"/>
</dbReference>
<reference evidence="1" key="1">
    <citation type="submission" date="2015-11" db="EMBL/GenBank/DDBJ databases">
        <title>De novo transcriptome assembly of four potential Pierce s Disease insect vectors from Arizona vineyards.</title>
        <authorList>
            <person name="Tassone E.E."/>
        </authorList>
    </citation>
    <scope>NUCLEOTIDE SEQUENCE</scope>
</reference>
<dbReference type="PROSITE" id="PS50143">
    <property type="entry name" value="BIR_REPEAT_2"/>
    <property type="match status" value="1"/>
</dbReference>